<dbReference type="Pfam" id="PF06689">
    <property type="entry name" value="zf-C4_ClpX"/>
    <property type="match status" value="1"/>
</dbReference>
<dbReference type="InterPro" id="IPR038366">
    <property type="entry name" value="Znf_CppX_C4_sf"/>
</dbReference>
<dbReference type="GO" id="GO:0008270">
    <property type="term" value="F:zinc ion binding"/>
    <property type="evidence" value="ECO:0007669"/>
    <property type="project" value="UniProtKB-UniRule"/>
</dbReference>
<proteinExistence type="inferred from homology"/>
<dbReference type="EMBL" id="PUWT01000042">
    <property type="protein sequence ID" value="PQQ24412.1"/>
    <property type="molecule type" value="Genomic_DNA"/>
</dbReference>
<gene>
    <name evidence="3" type="ORF">C6H66_15625</name>
</gene>
<evidence type="ECO:0000256" key="1">
    <source>
        <dbReference type="PROSITE-ProRule" id="PRU01250"/>
    </source>
</evidence>
<dbReference type="SMART" id="SM00994">
    <property type="entry name" value="zf-C4_ClpX"/>
    <property type="match status" value="1"/>
</dbReference>
<dbReference type="Proteomes" id="UP000239550">
    <property type="component" value="Unassembled WGS sequence"/>
</dbReference>
<feature type="domain" description="ClpX-type ZB" evidence="2">
    <location>
        <begin position="1"/>
        <end position="49"/>
    </location>
</feature>
<dbReference type="Gene3D" id="6.20.220.10">
    <property type="entry name" value="ClpX chaperone, C4-type zinc finger domain"/>
    <property type="match status" value="1"/>
</dbReference>
<organism evidence="3 4">
    <name type="scientific">Photorhabdus hindustanensis</name>
    <dbReference type="NCBI Taxonomy" id="2918802"/>
    <lineage>
        <taxon>Bacteria</taxon>
        <taxon>Pseudomonadati</taxon>
        <taxon>Pseudomonadota</taxon>
        <taxon>Gammaproteobacteria</taxon>
        <taxon>Enterobacterales</taxon>
        <taxon>Morganellaceae</taxon>
        <taxon>Photorhabdus</taxon>
    </lineage>
</organism>
<comment type="similarity">
    <text evidence="1">Belongs to the ClpX chaperone family.</text>
</comment>
<dbReference type="GO" id="GO:0051082">
    <property type="term" value="F:unfolded protein binding"/>
    <property type="evidence" value="ECO:0007669"/>
    <property type="project" value="UniProtKB-UniRule"/>
</dbReference>
<dbReference type="InterPro" id="IPR010603">
    <property type="entry name" value="Znf_CppX_C4"/>
</dbReference>
<reference evidence="3 4" key="1">
    <citation type="submission" date="2018-02" db="EMBL/GenBank/DDBJ databases">
        <title>Five New Genomes of Indian Photorhabdus Isolates TSA.</title>
        <authorList>
            <person name="Dubay B."/>
            <person name="Somvanshi V.S."/>
        </authorList>
    </citation>
    <scope>NUCLEOTIDE SEQUENCE [LARGE SCALE GENOMIC DNA]</scope>
    <source>
        <strain evidence="3 4">H1</strain>
    </source>
</reference>
<evidence type="ECO:0000259" key="2">
    <source>
        <dbReference type="PROSITE" id="PS51902"/>
    </source>
</evidence>
<sequence>MTEKCLYCSFCGKKQDEVAKLIAGPSVYICNECVALSQGIIDEEKKLKVLAVSHPHSALLYTFLAYNSGCFIESAVICSDEILAETLEISIDDLHKALRTLKRKKLIEILPCADGMTLYFVSGKRISKTYDEETKLYRVVANVLLQPNPKLKMLP</sequence>
<name>A0A2S8PYX9_9GAMM</name>
<dbReference type="GO" id="GO:0006457">
    <property type="term" value="P:protein folding"/>
    <property type="evidence" value="ECO:0007669"/>
    <property type="project" value="UniProtKB-UniRule"/>
</dbReference>
<feature type="binding site" evidence="1">
    <location>
        <position position="8"/>
    </location>
    <ligand>
        <name>Zn(2+)</name>
        <dbReference type="ChEBI" id="CHEBI:29105"/>
    </ligand>
</feature>
<accession>A0A2S8PYX9</accession>
<dbReference type="GO" id="GO:0046983">
    <property type="term" value="F:protein dimerization activity"/>
    <property type="evidence" value="ECO:0007669"/>
    <property type="project" value="UniProtKB-UniRule"/>
</dbReference>
<keyword evidence="1" id="KW-0479">Metal-binding</keyword>
<dbReference type="InterPro" id="IPR059188">
    <property type="entry name" value="Znf_CLPX-like"/>
</dbReference>
<evidence type="ECO:0000313" key="3">
    <source>
        <dbReference type="EMBL" id="PQQ24412.1"/>
    </source>
</evidence>
<comment type="caution">
    <text evidence="3">The sequence shown here is derived from an EMBL/GenBank/DDBJ whole genome shotgun (WGS) entry which is preliminary data.</text>
</comment>
<keyword evidence="4" id="KW-1185">Reference proteome</keyword>
<feature type="binding site" evidence="1">
    <location>
        <position position="30"/>
    </location>
    <ligand>
        <name>Zn(2+)</name>
        <dbReference type="ChEBI" id="CHEBI:29105"/>
    </ligand>
</feature>
<keyword evidence="1" id="KW-0862">Zinc</keyword>
<keyword evidence="1" id="KW-0143">Chaperone</keyword>
<dbReference type="SUPFAM" id="SSF57716">
    <property type="entry name" value="Glucocorticoid receptor-like (DNA-binding domain)"/>
    <property type="match status" value="1"/>
</dbReference>
<evidence type="ECO:0000313" key="4">
    <source>
        <dbReference type="Proteomes" id="UP000239550"/>
    </source>
</evidence>
<protein>
    <recommendedName>
        <fullName evidence="2">ClpX-type ZB domain-containing protein</fullName>
    </recommendedName>
</protein>
<feature type="binding site" evidence="1">
    <location>
        <position position="11"/>
    </location>
    <ligand>
        <name>Zn(2+)</name>
        <dbReference type="ChEBI" id="CHEBI:29105"/>
    </ligand>
</feature>
<dbReference type="AlphaFoldDB" id="A0A2S8PYX9"/>
<dbReference type="PROSITE" id="PS51902">
    <property type="entry name" value="CLPX_ZB"/>
    <property type="match status" value="1"/>
</dbReference>
<feature type="binding site" evidence="1">
    <location>
        <position position="33"/>
    </location>
    <ligand>
        <name>Zn(2+)</name>
        <dbReference type="ChEBI" id="CHEBI:29105"/>
    </ligand>
</feature>